<keyword evidence="2" id="KW-0547">Nucleotide-binding</keyword>
<keyword evidence="1" id="KW-0808">Transferase</keyword>
<dbReference type="PROSITE" id="PS00108">
    <property type="entry name" value="PROTEIN_KINASE_ST"/>
    <property type="match status" value="1"/>
</dbReference>
<feature type="transmembrane region" description="Helical" evidence="6">
    <location>
        <begin position="387"/>
        <end position="405"/>
    </location>
</feature>
<keyword evidence="6" id="KW-0812">Transmembrane</keyword>
<dbReference type="SMART" id="SM00220">
    <property type="entry name" value="S_TKc"/>
    <property type="match status" value="1"/>
</dbReference>
<evidence type="ECO:0000256" key="6">
    <source>
        <dbReference type="SAM" id="Phobius"/>
    </source>
</evidence>
<dbReference type="Proteomes" id="UP001155241">
    <property type="component" value="Unassembled WGS sequence"/>
</dbReference>
<dbReference type="SUPFAM" id="SSF56112">
    <property type="entry name" value="Protein kinase-like (PK-like)"/>
    <property type="match status" value="1"/>
</dbReference>
<dbReference type="Gene3D" id="3.30.200.20">
    <property type="entry name" value="Phosphorylase Kinase, domain 1"/>
    <property type="match status" value="1"/>
</dbReference>
<feature type="region of interest" description="Disordered" evidence="5">
    <location>
        <begin position="69"/>
        <end position="91"/>
    </location>
</feature>
<evidence type="ECO:0000313" key="8">
    <source>
        <dbReference type="EMBL" id="MCO6044681.1"/>
    </source>
</evidence>
<evidence type="ECO:0000256" key="5">
    <source>
        <dbReference type="SAM" id="MobiDB-lite"/>
    </source>
</evidence>
<keyword evidence="8" id="KW-0723">Serine/threonine-protein kinase</keyword>
<keyword evidence="6" id="KW-0472">Membrane</keyword>
<feature type="transmembrane region" description="Helical" evidence="6">
    <location>
        <begin position="496"/>
        <end position="516"/>
    </location>
</feature>
<evidence type="ECO:0000256" key="2">
    <source>
        <dbReference type="ARBA" id="ARBA00022741"/>
    </source>
</evidence>
<dbReference type="EMBL" id="JAMXLR010000038">
    <property type="protein sequence ID" value="MCO6044681.1"/>
    <property type="molecule type" value="Genomic_DNA"/>
</dbReference>
<keyword evidence="6" id="KW-1133">Transmembrane helix</keyword>
<keyword evidence="4" id="KW-0067">ATP-binding</keyword>
<name>A0A9X2JGF5_9BACT</name>
<dbReference type="GO" id="GO:0004674">
    <property type="term" value="F:protein serine/threonine kinase activity"/>
    <property type="evidence" value="ECO:0007669"/>
    <property type="project" value="UniProtKB-KW"/>
</dbReference>
<dbReference type="Gene3D" id="1.10.510.10">
    <property type="entry name" value="Transferase(Phosphotransferase) domain 1"/>
    <property type="match status" value="1"/>
</dbReference>
<evidence type="ECO:0000259" key="7">
    <source>
        <dbReference type="PROSITE" id="PS50011"/>
    </source>
</evidence>
<dbReference type="InterPro" id="IPR036259">
    <property type="entry name" value="MFS_trans_sf"/>
</dbReference>
<evidence type="ECO:0000256" key="4">
    <source>
        <dbReference type="ARBA" id="ARBA00022840"/>
    </source>
</evidence>
<proteinExistence type="predicted"/>
<dbReference type="PANTHER" id="PTHR43289">
    <property type="entry name" value="MITOGEN-ACTIVATED PROTEIN KINASE KINASE KINASE 20-RELATED"/>
    <property type="match status" value="1"/>
</dbReference>
<dbReference type="InterPro" id="IPR011009">
    <property type="entry name" value="Kinase-like_dom_sf"/>
</dbReference>
<dbReference type="GO" id="GO:0005524">
    <property type="term" value="F:ATP binding"/>
    <property type="evidence" value="ECO:0007669"/>
    <property type="project" value="UniProtKB-KW"/>
</dbReference>
<dbReference type="Pfam" id="PF00069">
    <property type="entry name" value="Pkinase"/>
    <property type="match status" value="1"/>
</dbReference>
<protein>
    <submittedName>
        <fullName evidence="8">Serine/threonine protein kinase</fullName>
    </submittedName>
</protein>
<comment type="caution">
    <text evidence="8">The sequence shown here is derived from an EMBL/GenBank/DDBJ whole genome shotgun (WGS) entry which is preliminary data.</text>
</comment>
<dbReference type="CDD" id="cd14014">
    <property type="entry name" value="STKc_PknB_like"/>
    <property type="match status" value="1"/>
</dbReference>
<dbReference type="AlphaFoldDB" id="A0A9X2JGF5"/>
<reference evidence="8" key="1">
    <citation type="submission" date="2022-06" db="EMBL/GenBank/DDBJ databases">
        <title>Aeoliella straminimaris, a novel planctomycete from sediments.</title>
        <authorList>
            <person name="Vitorino I.R."/>
            <person name="Lage O.M."/>
        </authorList>
    </citation>
    <scope>NUCLEOTIDE SEQUENCE</scope>
    <source>
        <strain evidence="8">ICT_H6.2</strain>
    </source>
</reference>
<feature type="transmembrane region" description="Helical" evidence="6">
    <location>
        <begin position="417"/>
        <end position="435"/>
    </location>
</feature>
<feature type="compositionally biased region" description="Polar residues" evidence="5">
    <location>
        <begin position="69"/>
        <end position="89"/>
    </location>
</feature>
<accession>A0A9X2JGF5</accession>
<evidence type="ECO:0000313" key="9">
    <source>
        <dbReference type="Proteomes" id="UP001155241"/>
    </source>
</evidence>
<dbReference type="RefSeq" id="WP_252852797.1">
    <property type="nucleotide sequence ID" value="NZ_JAMXLR010000038.1"/>
</dbReference>
<dbReference type="InterPro" id="IPR000719">
    <property type="entry name" value="Prot_kinase_dom"/>
</dbReference>
<dbReference type="SUPFAM" id="SSF103473">
    <property type="entry name" value="MFS general substrate transporter"/>
    <property type="match status" value="1"/>
</dbReference>
<evidence type="ECO:0000256" key="3">
    <source>
        <dbReference type="ARBA" id="ARBA00022777"/>
    </source>
</evidence>
<feature type="domain" description="Protein kinase" evidence="7">
    <location>
        <begin position="98"/>
        <end position="363"/>
    </location>
</feature>
<sequence length="573" mass="63124">MSDQNMPVADGASDRYNRVCQIFQDSLKVDAKARLEWIEVQAGGDEVLLAELKAMLLADEGFIEPTTKATEQWNSESADQDAAPSNGSGRTHPCIPNYEILGEIAHGGMGVVYKARQLRPHRLVALKMMRRGHFASESERARFRSEAEAAAQLDDTTVVPIYEVHEHEGEPFFTMKLVEGMNFEQQLRSCSMSINEVIATLLPVCHAMAAAHEKGIVHRDLKPSNILIDGVTQQPWVADFGLAKNVHDSQCYTAAGIAMGTIGYMAPEQTLGHSKAISPATDVYGLGAILYRALTGFPPIVVDGDNPVDVEQQIRHNDIVPPRSRNRLIPRALDSICMKCLETEPSNRYTTAQELEDDLKRFIDGDAVMARPLSFHRRTLRWARTHPGLAASWCAIAVFFAYHLLCLVTGTTNSMEFEVATLVITPVALVSAWVWQQVLSRTQGEPWVLYAWTASDVFLLTALAMFAAPENSTLVMLYPVIVAASALRCRPNLVGFVTAVAVAGYTIREIVVRVVYDANASWVDIIPMVLCMAVIGLIQYLLLRRSAASLEAKSALFASSQFMGRTGTSRNRS</sequence>
<keyword evidence="9" id="KW-1185">Reference proteome</keyword>
<feature type="transmembrane region" description="Helical" evidence="6">
    <location>
        <begin position="522"/>
        <end position="543"/>
    </location>
</feature>
<gene>
    <name evidence="8" type="ORF">NG895_12255</name>
</gene>
<dbReference type="PROSITE" id="PS50011">
    <property type="entry name" value="PROTEIN_KINASE_DOM"/>
    <property type="match status" value="1"/>
</dbReference>
<evidence type="ECO:0000256" key="1">
    <source>
        <dbReference type="ARBA" id="ARBA00022679"/>
    </source>
</evidence>
<organism evidence="8 9">
    <name type="scientific">Aeoliella straminimaris</name>
    <dbReference type="NCBI Taxonomy" id="2954799"/>
    <lineage>
        <taxon>Bacteria</taxon>
        <taxon>Pseudomonadati</taxon>
        <taxon>Planctomycetota</taxon>
        <taxon>Planctomycetia</taxon>
        <taxon>Pirellulales</taxon>
        <taxon>Lacipirellulaceae</taxon>
        <taxon>Aeoliella</taxon>
    </lineage>
</organism>
<dbReference type="PANTHER" id="PTHR43289:SF6">
    <property type="entry name" value="SERINE_THREONINE-PROTEIN KINASE NEKL-3"/>
    <property type="match status" value="1"/>
</dbReference>
<keyword evidence="3 8" id="KW-0418">Kinase</keyword>
<dbReference type="InterPro" id="IPR008271">
    <property type="entry name" value="Ser/Thr_kinase_AS"/>
</dbReference>